<evidence type="ECO:0000256" key="3">
    <source>
        <dbReference type="ARBA" id="ARBA00023052"/>
    </source>
</evidence>
<dbReference type="CDD" id="cd07036">
    <property type="entry name" value="TPP_PYR_E1-PDHc-beta_like"/>
    <property type="match status" value="1"/>
</dbReference>
<keyword evidence="3" id="KW-0786">Thiamine pyrophosphate</keyword>
<protein>
    <submittedName>
        <fullName evidence="5">Alpha-ketoacid dehydrogenase subunit beta</fullName>
    </submittedName>
</protein>
<dbReference type="RefSeq" id="WP_222988793.1">
    <property type="nucleotide sequence ID" value="NZ_JAINVV010000003.1"/>
</dbReference>
<evidence type="ECO:0000256" key="2">
    <source>
        <dbReference type="ARBA" id="ARBA00023002"/>
    </source>
</evidence>
<dbReference type="SMART" id="SM00861">
    <property type="entry name" value="Transket_pyr"/>
    <property type="match status" value="1"/>
</dbReference>
<dbReference type="InterPro" id="IPR033248">
    <property type="entry name" value="Transketolase_C"/>
</dbReference>
<evidence type="ECO:0000313" key="5">
    <source>
        <dbReference type="EMBL" id="MBY8821699.1"/>
    </source>
</evidence>
<dbReference type="SUPFAM" id="SSF52518">
    <property type="entry name" value="Thiamin diphosphate-binding fold (THDP-binding)"/>
    <property type="match status" value="1"/>
</dbReference>
<gene>
    <name evidence="5" type="ORF">K7G82_05305</name>
</gene>
<dbReference type="InterPro" id="IPR009014">
    <property type="entry name" value="Transketo_C/PFOR_II"/>
</dbReference>
<dbReference type="SUPFAM" id="SSF52922">
    <property type="entry name" value="TK C-terminal domain-like"/>
    <property type="match status" value="1"/>
</dbReference>
<evidence type="ECO:0000256" key="1">
    <source>
        <dbReference type="ARBA" id="ARBA00001964"/>
    </source>
</evidence>
<comment type="caution">
    <text evidence="5">The sequence shown here is derived from an EMBL/GenBank/DDBJ whole genome shotgun (WGS) entry which is preliminary data.</text>
</comment>
<dbReference type="Pfam" id="PF02780">
    <property type="entry name" value="Transketolase_C"/>
    <property type="match status" value="1"/>
</dbReference>
<sequence>MSGMKTLSYRAALREALIEELERDPRVFVMGQDAGPFGGVFGVTKGLTEMFGADRVFDTPISEALIVGGGVGAALAGARPVVELQYADFALIAMDEIVNKAAKWRYMHGGGQSVPLVIRAPEGVVGGLGPEHSQSLAQYFWSSFGLKVAMPATPADAKGMLKSAIRDDDPVLFLENKSLYNRRGPVPEGEHLVPLGVASTWRRGGDVTVVAWSRMATVAAQAAETLAGAGIECEIIDPRGISPFDLDTILESVDRTGRLAVVHEGPVTGGLAGELIAQVVERRFAALKAAPVRIAGADTYVPQNQDLEGLLTPDIEAVSAAITALAQAGR</sequence>
<reference evidence="5 6" key="1">
    <citation type="submission" date="2021-08" db="EMBL/GenBank/DDBJ databases">
        <authorList>
            <person name="Tuo L."/>
        </authorList>
    </citation>
    <scope>NUCLEOTIDE SEQUENCE [LARGE SCALE GENOMIC DNA]</scope>
    <source>
        <strain evidence="5 6">JCM 31229</strain>
    </source>
</reference>
<comment type="cofactor">
    <cofactor evidence="1">
        <name>thiamine diphosphate</name>
        <dbReference type="ChEBI" id="CHEBI:58937"/>
    </cofactor>
</comment>
<feature type="domain" description="Transketolase-like pyrimidine-binding" evidence="4">
    <location>
        <begin position="7"/>
        <end position="182"/>
    </location>
</feature>
<dbReference type="PANTHER" id="PTHR43257:SF2">
    <property type="entry name" value="PYRUVATE DEHYDROGENASE E1 COMPONENT SUBUNIT BETA"/>
    <property type="match status" value="1"/>
</dbReference>
<name>A0ABS7PNV8_9SPHN</name>
<dbReference type="Pfam" id="PF02779">
    <property type="entry name" value="Transket_pyr"/>
    <property type="match status" value="1"/>
</dbReference>
<dbReference type="Gene3D" id="3.40.50.920">
    <property type="match status" value="1"/>
</dbReference>
<keyword evidence="6" id="KW-1185">Reference proteome</keyword>
<dbReference type="InterPro" id="IPR005475">
    <property type="entry name" value="Transketolase-like_Pyr-bd"/>
</dbReference>
<dbReference type="Proteomes" id="UP000706039">
    <property type="component" value="Unassembled WGS sequence"/>
</dbReference>
<evidence type="ECO:0000313" key="6">
    <source>
        <dbReference type="Proteomes" id="UP000706039"/>
    </source>
</evidence>
<dbReference type="Gene3D" id="3.40.50.970">
    <property type="match status" value="1"/>
</dbReference>
<proteinExistence type="predicted"/>
<evidence type="ECO:0000259" key="4">
    <source>
        <dbReference type="SMART" id="SM00861"/>
    </source>
</evidence>
<dbReference type="InterPro" id="IPR029061">
    <property type="entry name" value="THDP-binding"/>
</dbReference>
<dbReference type="EMBL" id="JAINVV010000003">
    <property type="protein sequence ID" value="MBY8821699.1"/>
    <property type="molecule type" value="Genomic_DNA"/>
</dbReference>
<keyword evidence="2" id="KW-0560">Oxidoreductase</keyword>
<organism evidence="5 6">
    <name type="scientific">Sphingomonas colocasiae</name>
    <dbReference type="NCBI Taxonomy" id="1848973"/>
    <lineage>
        <taxon>Bacteria</taxon>
        <taxon>Pseudomonadati</taxon>
        <taxon>Pseudomonadota</taxon>
        <taxon>Alphaproteobacteria</taxon>
        <taxon>Sphingomonadales</taxon>
        <taxon>Sphingomonadaceae</taxon>
        <taxon>Sphingomonas</taxon>
    </lineage>
</organism>
<dbReference type="PANTHER" id="PTHR43257">
    <property type="entry name" value="PYRUVATE DEHYDROGENASE E1 COMPONENT BETA SUBUNIT"/>
    <property type="match status" value="1"/>
</dbReference>
<accession>A0ABS7PNV8</accession>